<dbReference type="GO" id="GO:0005737">
    <property type="term" value="C:cytoplasm"/>
    <property type="evidence" value="ECO:0007669"/>
    <property type="project" value="TreeGrafter"/>
</dbReference>
<dbReference type="PANTHER" id="PTHR20857">
    <property type="entry name" value="THIAMINE-PHOSPHATE PYROPHOSPHORYLASE"/>
    <property type="match status" value="1"/>
</dbReference>
<accession>A0A2D3WJ25</accession>
<evidence type="ECO:0000259" key="3">
    <source>
        <dbReference type="Pfam" id="PF02581"/>
    </source>
</evidence>
<dbReference type="InterPro" id="IPR036206">
    <property type="entry name" value="ThiamineP_synth_sf"/>
</dbReference>
<proteinExistence type="predicted"/>
<sequence>MQLYALCDTDTLHKGGVDILSFAARAKSLGASVLQYRNKHSDIATIKTDLIALRHVWEGFLIINDHYELAPFCDGVHIGQEDLYAIDSDPSRAVKILKMAIGEDKLIGLSTHNADEIEIANGLDINYIGLGAFRATSTKSEAKVLGESLDEIAAHSKHPVAAIGGVKLDDTFHHVTYSVVGSGLL</sequence>
<dbReference type="InterPro" id="IPR022998">
    <property type="entry name" value="ThiamineP_synth_TenI"/>
</dbReference>
<dbReference type="Gene3D" id="3.20.20.70">
    <property type="entry name" value="Aldolase class I"/>
    <property type="match status" value="1"/>
</dbReference>
<dbReference type="SUPFAM" id="SSF51391">
    <property type="entry name" value="Thiamin phosphate synthase"/>
    <property type="match status" value="1"/>
</dbReference>
<dbReference type="AlphaFoldDB" id="A0A2D3WJ25"/>
<dbReference type="RefSeq" id="WP_294893482.1">
    <property type="nucleotide sequence ID" value="NZ_DLUI01000046.1"/>
</dbReference>
<dbReference type="GO" id="GO:0004789">
    <property type="term" value="F:thiamine-phosphate diphosphorylase activity"/>
    <property type="evidence" value="ECO:0007669"/>
    <property type="project" value="TreeGrafter"/>
</dbReference>
<dbReference type="Pfam" id="PF02581">
    <property type="entry name" value="TMP-TENI"/>
    <property type="match status" value="1"/>
</dbReference>
<dbReference type="EMBL" id="DLUI01000046">
    <property type="protein sequence ID" value="DAB39040.1"/>
    <property type="molecule type" value="Genomic_DNA"/>
</dbReference>
<organism evidence="4 5">
    <name type="scientific">Sulfuricurvum kujiense</name>
    <dbReference type="NCBI Taxonomy" id="148813"/>
    <lineage>
        <taxon>Bacteria</taxon>
        <taxon>Pseudomonadati</taxon>
        <taxon>Campylobacterota</taxon>
        <taxon>Epsilonproteobacteria</taxon>
        <taxon>Campylobacterales</taxon>
        <taxon>Sulfurimonadaceae</taxon>
        <taxon>Sulfuricurvum</taxon>
    </lineage>
</organism>
<comment type="pathway">
    <text evidence="1">Cofactor biosynthesis; thiamine diphosphate biosynthesis.</text>
</comment>
<protein>
    <submittedName>
        <fullName evidence="4">Thiamine phosphate synthase</fullName>
    </submittedName>
</protein>
<evidence type="ECO:0000313" key="5">
    <source>
        <dbReference type="Proteomes" id="UP000228859"/>
    </source>
</evidence>
<gene>
    <name evidence="4" type="ORF">CFH83_03040</name>
</gene>
<name>A0A2D3WJ25_9BACT</name>
<reference evidence="4 5" key="1">
    <citation type="journal article" date="2017" name="Front. Microbiol.">
        <title>Comparative Genomic Analysis of the Class Epsilonproteobacteria and Proposed Reclassification to Epsilonbacteraeota (phyl. nov.).</title>
        <authorList>
            <person name="Waite D.W."/>
            <person name="Vanwonterghem I."/>
            <person name="Rinke C."/>
            <person name="Parks D.H."/>
            <person name="Zhang Y."/>
            <person name="Takai K."/>
            <person name="Sievert S.M."/>
            <person name="Simon J."/>
            <person name="Campbell B.J."/>
            <person name="Hanson T.E."/>
            <person name="Woyke T."/>
            <person name="Klotz M.G."/>
            <person name="Hugenholtz P."/>
        </authorList>
    </citation>
    <scope>NUCLEOTIDE SEQUENCE [LARGE SCALE GENOMIC DNA]</scope>
    <source>
        <strain evidence="4">UBA12443</strain>
    </source>
</reference>
<dbReference type="CDD" id="cd00564">
    <property type="entry name" value="TMP_TenI"/>
    <property type="match status" value="1"/>
</dbReference>
<keyword evidence="2" id="KW-0784">Thiamine biosynthesis</keyword>
<dbReference type="InterPro" id="IPR013785">
    <property type="entry name" value="Aldolase_TIM"/>
</dbReference>
<feature type="domain" description="Thiamine phosphate synthase/TenI" evidence="3">
    <location>
        <begin position="4"/>
        <end position="171"/>
    </location>
</feature>
<evidence type="ECO:0000313" key="4">
    <source>
        <dbReference type="EMBL" id="DAB39040.1"/>
    </source>
</evidence>
<dbReference type="GO" id="GO:0009228">
    <property type="term" value="P:thiamine biosynthetic process"/>
    <property type="evidence" value="ECO:0007669"/>
    <property type="project" value="UniProtKB-KW"/>
</dbReference>
<comment type="caution">
    <text evidence="4">The sequence shown here is derived from an EMBL/GenBank/DDBJ whole genome shotgun (WGS) entry which is preliminary data.</text>
</comment>
<evidence type="ECO:0000256" key="2">
    <source>
        <dbReference type="ARBA" id="ARBA00022977"/>
    </source>
</evidence>
<dbReference type="PANTHER" id="PTHR20857:SF15">
    <property type="entry name" value="THIAMINE-PHOSPHATE SYNTHASE"/>
    <property type="match status" value="1"/>
</dbReference>
<dbReference type="Proteomes" id="UP000228859">
    <property type="component" value="Unassembled WGS sequence"/>
</dbReference>
<evidence type="ECO:0000256" key="1">
    <source>
        <dbReference type="ARBA" id="ARBA00004948"/>
    </source>
</evidence>